<keyword evidence="1" id="KW-0813">Transport</keyword>
<keyword evidence="4" id="KW-0677">Repeat</keyword>
<keyword evidence="6" id="KW-0408">Iron</keyword>
<keyword evidence="3" id="KW-0479">Metal-binding</keyword>
<dbReference type="OrthoDB" id="9810688at2"/>
<evidence type="ECO:0000313" key="10">
    <source>
        <dbReference type="Proteomes" id="UP000222564"/>
    </source>
</evidence>
<evidence type="ECO:0000313" key="9">
    <source>
        <dbReference type="EMBL" id="PHJ39811.1"/>
    </source>
</evidence>
<dbReference type="InterPro" id="IPR050954">
    <property type="entry name" value="ET_IronSulfur_Cluster-Binding"/>
</dbReference>
<dbReference type="PROSITE" id="PS51379">
    <property type="entry name" value="4FE4S_FER_2"/>
    <property type="match status" value="2"/>
</dbReference>
<name>A0A2C6L4F6_9FIRM</name>
<dbReference type="EMBL" id="AWQQ01000007">
    <property type="protein sequence ID" value="PHJ39811.1"/>
    <property type="molecule type" value="Genomic_DNA"/>
</dbReference>
<feature type="domain" description="4Fe-4S ferredoxin-type" evidence="8">
    <location>
        <begin position="83"/>
        <end position="112"/>
    </location>
</feature>
<evidence type="ECO:0000256" key="5">
    <source>
        <dbReference type="ARBA" id="ARBA00022982"/>
    </source>
</evidence>
<dbReference type="Pfam" id="PF12800">
    <property type="entry name" value="Fer4_4"/>
    <property type="match status" value="1"/>
</dbReference>
<dbReference type="Proteomes" id="UP000222564">
    <property type="component" value="Unassembled WGS sequence"/>
</dbReference>
<evidence type="ECO:0000256" key="4">
    <source>
        <dbReference type="ARBA" id="ARBA00022737"/>
    </source>
</evidence>
<accession>A0A2C6L4F6</accession>
<evidence type="ECO:0000256" key="7">
    <source>
        <dbReference type="ARBA" id="ARBA00023014"/>
    </source>
</evidence>
<dbReference type="Gene3D" id="3.30.70.20">
    <property type="match status" value="2"/>
</dbReference>
<dbReference type="AlphaFoldDB" id="A0A2C6L4F6"/>
<keyword evidence="10" id="KW-1185">Reference proteome</keyword>
<dbReference type="InterPro" id="IPR017900">
    <property type="entry name" value="4Fe4S_Fe_S_CS"/>
</dbReference>
<dbReference type="Pfam" id="PF13247">
    <property type="entry name" value="Fer4_11"/>
    <property type="match status" value="1"/>
</dbReference>
<reference evidence="9 10" key="1">
    <citation type="submission" date="2013-09" db="EMBL/GenBank/DDBJ databases">
        <title>Biodegradation of hydrocarbons in the deep terrestrial subsurface : characterization of a microbial consortium composed of two Desulfotomaculum species originating from a deep geological formation.</title>
        <authorList>
            <person name="Aullo T."/>
            <person name="Berlendis S."/>
            <person name="Lascourreges J.-F."/>
            <person name="Dessort D."/>
            <person name="Saint-Laurent S."/>
            <person name="Schraauwers B."/>
            <person name="Mas J."/>
            <person name="Magot M."/>
            <person name="Ranchou-Peyruse A."/>
        </authorList>
    </citation>
    <scope>NUCLEOTIDE SEQUENCE [LARGE SCALE GENOMIC DNA]</scope>
    <source>
        <strain evidence="9 10">Bs107</strain>
    </source>
</reference>
<dbReference type="PROSITE" id="PS00198">
    <property type="entry name" value="4FE4S_FER_1"/>
    <property type="match status" value="1"/>
</dbReference>
<keyword evidence="5" id="KW-0249">Electron transport</keyword>
<sequence length="170" mass="18903">MSKYYLFQDEKKCISCRSCQVQCKINKGLGVGPKPNQVIEVGPVEENGRYKANYVFLSCFHCDNPWCIPACPNGAMQKRESDGVIYIEQERCAGCKSCIMACPWSAPQWDSKKGKAVKCDFCKDRLDAGLKPACVTACPTDCLDLVPTENLPDTKRVRFIKELISGEACS</sequence>
<evidence type="ECO:0000256" key="6">
    <source>
        <dbReference type="ARBA" id="ARBA00023004"/>
    </source>
</evidence>
<proteinExistence type="predicted"/>
<organism evidence="9 10">
    <name type="scientific">Desulforamulus profundi</name>
    <dbReference type="NCBI Taxonomy" id="1383067"/>
    <lineage>
        <taxon>Bacteria</taxon>
        <taxon>Bacillati</taxon>
        <taxon>Bacillota</taxon>
        <taxon>Clostridia</taxon>
        <taxon>Eubacteriales</taxon>
        <taxon>Peptococcaceae</taxon>
        <taxon>Desulforamulus</taxon>
    </lineage>
</organism>
<dbReference type="SUPFAM" id="SSF54862">
    <property type="entry name" value="4Fe-4S ferredoxins"/>
    <property type="match status" value="1"/>
</dbReference>
<keyword evidence="2" id="KW-0004">4Fe-4S</keyword>
<dbReference type="PANTHER" id="PTHR43177">
    <property type="entry name" value="PROTEIN NRFC"/>
    <property type="match status" value="1"/>
</dbReference>
<dbReference type="RefSeq" id="WP_099081970.1">
    <property type="nucleotide sequence ID" value="NZ_AWQQ01000007.1"/>
</dbReference>
<dbReference type="GO" id="GO:0051539">
    <property type="term" value="F:4 iron, 4 sulfur cluster binding"/>
    <property type="evidence" value="ECO:0007669"/>
    <property type="project" value="UniProtKB-KW"/>
</dbReference>
<evidence type="ECO:0000256" key="3">
    <source>
        <dbReference type="ARBA" id="ARBA00022723"/>
    </source>
</evidence>
<dbReference type="GO" id="GO:0046872">
    <property type="term" value="F:metal ion binding"/>
    <property type="evidence" value="ECO:0007669"/>
    <property type="project" value="UniProtKB-KW"/>
</dbReference>
<gene>
    <name evidence="9" type="ORF">P378_01165</name>
</gene>
<evidence type="ECO:0000256" key="1">
    <source>
        <dbReference type="ARBA" id="ARBA00022448"/>
    </source>
</evidence>
<dbReference type="PANTHER" id="PTHR43177:SF5">
    <property type="entry name" value="ANAEROBIC DIMETHYL SULFOXIDE REDUCTASE CHAIN B-RELATED"/>
    <property type="match status" value="1"/>
</dbReference>
<evidence type="ECO:0000256" key="2">
    <source>
        <dbReference type="ARBA" id="ARBA00022485"/>
    </source>
</evidence>
<protein>
    <submittedName>
        <fullName evidence="9">4Fe-4S ferredoxin</fullName>
    </submittedName>
</protein>
<dbReference type="InterPro" id="IPR017896">
    <property type="entry name" value="4Fe4S_Fe-S-bd"/>
</dbReference>
<evidence type="ECO:0000259" key="8">
    <source>
        <dbReference type="PROSITE" id="PS51379"/>
    </source>
</evidence>
<feature type="domain" description="4Fe-4S ferredoxin-type" evidence="8">
    <location>
        <begin position="4"/>
        <end position="34"/>
    </location>
</feature>
<dbReference type="CDD" id="cd10553">
    <property type="entry name" value="PhsB_like"/>
    <property type="match status" value="1"/>
</dbReference>
<keyword evidence="7" id="KW-0411">Iron-sulfur</keyword>
<comment type="caution">
    <text evidence="9">The sequence shown here is derived from an EMBL/GenBank/DDBJ whole genome shotgun (WGS) entry which is preliminary data.</text>
</comment>